<sequence length="52" mass="5916">MSFIWHKYISLSKIILNIYAPMVNITIKVMTKSPATEVIGFTSKLPQFVDSL</sequence>
<comment type="caution">
    <text evidence="1">The sequence shown here is derived from an EMBL/GenBank/DDBJ whole genome shotgun (WGS) entry which is preliminary data.</text>
</comment>
<protein>
    <submittedName>
        <fullName evidence="1">Uncharacterized protein</fullName>
    </submittedName>
</protein>
<dbReference type="Proteomes" id="UP000238479">
    <property type="component" value="Chromosome 2"/>
</dbReference>
<organism evidence="1 2">
    <name type="scientific">Rosa chinensis</name>
    <name type="common">China rose</name>
    <dbReference type="NCBI Taxonomy" id="74649"/>
    <lineage>
        <taxon>Eukaryota</taxon>
        <taxon>Viridiplantae</taxon>
        <taxon>Streptophyta</taxon>
        <taxon>Embryophyta</taxon>
        <taxon>Tracheophyta</taxon>
        <taxon>Spermatophyta</taxon>
        <taxon>Magnoliopsida</taxon>
        <taxon>eudicotyledons</taxon>
        <taxon>Gunneridae</taxon>
        <taxon>Pentapetalae</taxon>
        <taxon>rosids</taxon>
        <taxon>fabids</taxon>
        <taxon>Rosales</taxon>
        <taxon>Rosaceae</taxon>
        <taxon>Rosoideae</taxon>
        <taxon>Rosoideae incertae sedis</taxon>
        <taxon>Rosa</taxon>
    </lineage>
</organism>
<dbReference type="EMBL" id="PDCK01000040">
    <property type="protein sequence ID" value="PRQ49792.1"/>
    <property type="molecule type" value="Genomic_DNA"/>
</dbReference>
<keyword evidence="2" id="KW-1185">Reference proteome</keyword>
<evidence type="ECO:0000313" key="2">
    <source>
        <dbReference type="Proteomes" id="UP000238479"/>
    </source>
</evidence>
<dbReference type="AlphaFoldDB" id="A0A2P6RTQ5"/>
<gene>
    <name evidence="1" type="ORF">RchiOBHm_Chr2g0125841</name>
</gene>
<dbReference type="Gramene" id="PRQ49792">
    <property type="protein sequence ID" value="PRQ49792"/>
    <property type="gene ID" value="RchiOBHm_Chr2g0125841"/>
</dbReference>
<reference evidence="1 2" key="1">
    <citation type="journal article" date="2018" name="Nat. Genet.">
        <title>The Rosa genome provides new insights in the design of modern roses.</title>
        <authorList>
            <person name="Bendahmane M."/>
        </authorList>
    </citation>
    <scope>NUCLEOTIDE SEQUENCE [LARGE SCALE GENOMIC DNA]</scope>
    <source>
        <strain evidence="2">cv. Old Blush</strain>
    </source>
</reference>
<accession>A0A2P6RTQ5</accession>
<evidence type="ECO:0000313" key="1">
    <source>
        <dbReference type="EMBL" id="PRQ49792.1"/>
    </source>
</evidence>
<proteinExistence type="predicted"/>
<name>A0A2P6RTQ5_ROSCH</name>